<keyword evidence="5" id="KW-0346">Stress response</keyword>
<feature type="region of interest" description="Disordered" evidence="12">
    <location>
        <begin position="212"/>
        <end position="234"/>
    </location>
</feature>
<evidence type="ECO:0000313" key="13">
    <source>
        <dbReference type="EMBL" id="GEO10414.1"/>
    </source>
</evidence>
<evidence type="ECO:0000256" key="8">
    <source>
        <dbReference type="ARBA" id="ARBA00070675"/>
    </source>
</evidence>
<evidence type="ECO:0000256" key="9">
    <source>
        <dbReference type="ARBA" id="ARBA00079544"/>
    </source>
</evidence>
<name>A0A512BEP1_9BACT</name>
<dbReference type="Gene3D" id="1.20.120.790">
    <property type="entry name" value="Heat shock protein 90, C-terminal domain"/>
    <property type="match status" value="1"/>
</dbReference>
<dbReference type="PRINTS" id="PR00775">
    <property type="entry name" value="HEATSHOCK90"/>
</dbReference>
<evidence type="ECO:0000256" key="1">
    <source>
        <dbReference type="ARBA" id="ARBA00008239"/>
    </source>
</evidence>
<dbReference type="InterPro" id="IPR001404">
    <property type="entry name" value="Hsp90_fam"/>
</dbReference>
<feature type="binding site" evidence="11">
    <location>
        <position position="166"/>
    </location>
    <ligand>
        <name>ATP</name>
        <dbReference type="ChEBI" id="CHEBI:30616"/>
    </ligand>
</feature>
<keyword evidence="3 11" id="KW-0547">Nucleotide-binding</keyword>
<dbReference type="InterPro" id="IPR036890">
    <property type="entry name" value="HATPase_C_sf"/>
</dbReference>
<evidence type="ECO:0000256" key="5">
    <source>
        <dbReference type="ARBA" id="ARBA00023016"/>
    </source>
</evidence>
<feature type="binding site" evidence="11">
    <location>
        <position position="35"/>
    </location>
    <ligand>
        <name>ATP</name>
        <dbReference type="ChEBI" id="CHEBI:30616"/>
    </ligand>
</feature>
<evidence type="ECO:0000313" key="14">
    <source>
        <dbReference type="Proteomes" id="UP000321513"/>
    </source>
</evidence>
<evidence type="ECO:0000256" key="3">
    <source>
        <dbReference type="ARBA" id="ARBA00022741"/>
    </source>
</evidence>
<dbReference type="Gene3D" id="3.30.230.80">
    <property type="match status" value="1"/>
</dbReference>
<dbReference type="Gene3D" id="3.40.50.11260">
    <property type="match status" value="1"/>
</dbReference>
<organism evidence="13 14">
    <name type="scientific">Segetibacter aerophilus</name>
    <dbReference type="NCBI Taxonomy" id="670293"/>
    <lineage>
        <taxon>Bacteria</taxon>
        <taxon>Pseudomonadati</taxon>
        <taxon>Bacteroidota</taxon>
        <taxon>Chitinophagia</taxon>
        <taxon>Chitinophagales</taxon>
        <taxon>Chitinophagaceae</taxon>
        <taxon>Segetibacter</taxon>
    </lineage>
</organism>
<evidence type="ECO:0000256" key="4">
    <source>
        <dbReference type="ARBA" id="ARBA00022840"/>
    </source>
</evidence>
<dbReference type="SUPFAM" id="SSF54211">
    <property type="entry name" value="Ribosomal protein S5 domain 2-like"/>
    <property type="match status" value="1"/>
</dbReference>
<dbReference type="GO" id="GO:0005524">
    <property type="term" value="F:ATP binding"/>
    <property type="evidence" value="ECO:0007669"/>
    <property type="project" value="UniProtKB-KW"/>
</dbReference>
<feature type="binding site" evidence="11">
    <location>
        <begin position="96"/>
        <end position="97"/>
    </location>
    <ligand>
        <name>ATP</name>
        <dbReference type="ChEBI" id="CHEBI:30616"/>
    </ligand>
</feature>
<dbReference type="SUPFAM" id="SSF110942">
    <property type="entry name" value="HSP90 C-terminal domain"/>
    <property type="match status" value="1"/>
</dbReference>
<dbReference type="InterPro" id="IPR020575">
    <property type="entry name" value="Hsp90_N"/>
</dbReference>
<dbReference type="FunFam" id="3.30.565.10:FF:000076">
    <property type="entry name" value="Molecular chaperone HtpG"/>
    <property type="match status" value="1"/>
</dbReference>
<proteinExistence type="inferred from homology"/>
<protein>
    <recommendedName>
        <fullName evidence="8">Chaperone protein HtpG</fullName>
    </recommendedName>
    <alternativeName>
        <fullName evidence="7">Chaperone protein htpG</fullName>
    </alternativeName>
    <alternativeName>
        <fullName evidence="9 10">Heat shock protein HtpG</fullName>
    </alternativeName>
</protein>
<feature type="binding site" evidence="11">
    <location>
        <position position="328"/>
    </location>
    <ligand>
        <name>ATP</name>
        <dbReference type="ChEBI" id="CHEBI:30616"/>
    </ligand>
</feature>
<keyword evidence="2" id="KW-0963">Cytoplasm</keyword>
<dbReference type="EMBL" id="BJYT01000010">
    <property type="protein sequence ID" value="GEO10414.1"/>
    <property type="molecule type" value="Genomic_DNA"/>
</dbReference>
<feature type="binding site" evidence="11">
    <location>
        <position position="76"/>
    </location>
    <ligand>
        <name>ATP</name>
        <dbReference type="ChEBI" id="CHEBI:30616"/>
    </ligand>
</feature>
<dbReference type="AlphaFoldDB" id="A0A512BEP1"/>
<dbReference type="PANTHER" id="PTHR11528">
    <property type="entry name" value="HEAT SHOCK PROTEIN 90 FAMILY MEMBER"/>
    <property type="match status" value="1"/>
</dbReference>
<comment type="caution">
    <text evidence="13">The sequence shown here is derived from an EMBL/GenBank/DDBJ whole genome shotgun (WGS) entry which is preliminary data.</text>
</comment>
<dbReference type="GO" id="GO:0016887">
    <property type="term" value="F:ATP hydrolysis activity"/>
    <property type="evidence" value="ECO:0007669"/>
    <property type="project" value="InterPro"/>
</dbReference>
<dbReference type="InterPro" id="IPR020568">
    <property type="entry name" value="Ribosomal_Su5_D2-typ_SF"/>
</dbReference>
<keyword evidence="14" id="KW-1185">Reference proteome</keyword>
<feature type="compositionally biased region" description="Basic and acidic residues" evidence="12">
    <location>
        <begin position="212"/>
        <end position="221"/>
    </location>
</feature>
<evidence type="ECO:0000256" key="11">
    <source>
        <dbReference type="PIRSR" id="PIRSR002583-1"/>
    </source>
</evidence>
<dbReference type="Pfam" id="PF13589">
    <property type="entry name" value="HATPase_c_3"/>
    <property type="match status" value="1"/>
</dbReference>
<dbReference type="GO" id="GO:0051082">
    <property type="term" value="F:unfolded protein binding"/>
    <property type="evidence" value="ECO:0007669"/>
    <property type="project" value="InterPro"/>
</dbReference>
<dbReference type="Pfam" id="PF00183">
    <property type="entry name" value="HSP90"/>
    <property type="match status" value="1"/>
</dbReference>
<evidence type="ECO:0000256" key="10">
    <source>
        <dbReference type="ARBA" id="ARBA00080411"/>
    </source>
</evidence>
<evidence type="ECO:0000256" key="6">
    <source>
        <dbReference type="ARBA" id="ARBA00023186"/>
    </source>
</evidence>
<evidence type="ECO:0000256" key="2">
    <source>
        <dbReference type="ARBA" id="ARBA00022490"/>
    </source>
</evidence>
<accession>A0A512BEP1</accession>
<gene>
    <name evidence="13" type="primary">htpG</name>
    <name evidence="13" type="ORF">SAE01_29100</name>
</gene>
<keyword evidence="6" id="KW-0143">Chaperone</keyword>
<dbReference type="SUPFAM" id="SSF55874">
    <property type="entry name" value="ATPase domain of HSP90 chaperone/DNA topoisomerase II/histidine kinase"/>
    <property type="match status" value="1"/>
</dbReference>
<dbReference type="FunFam" id="3.30.230.80:FF:000008">
    <property type="entry name" value="Molecular chaperone HtpG"/>
    <property type="match status" value="1"/>
</dbReference>
<dbReference type="InterPro" id="IPR037196">
    <property type="entry name" value="HSP90_C"/>
</dbReference>
<dbReference type="GO" id="GO:0140662">
    <property type="term" value="F:ATP-dependent protein folding chaperone"/>
    <property type="evidence" value="ECO:0007669"/>
    <property type="project" value="InterPro"/>
</dbReference>
<evidence type="ECO:0000256" key="7">
    <source>
        <dbReference type="ARBA" id="ARBA00067988"/>
    </source>
</evidence>
<dbReference type="Proteomes" id="UP000321513">
    <property type="component" value="Unassembled WGS sequence"/>
</dbReference>
<reference evidence="13 14" key="1">
    <citation type="submission" date="2019-07" db="EMBL/GenBank/DDBJ databases">
        <title>Whole genome shotgun sequence of Segetibacter aerophilus NBRC 106135.</title>
        <authorList>
            <person name="Hosoyama A."/>
            <person name="Uohara A."/>
            <person name="Ohji S."/>
            <person name="Ichikawa N."/>
        </authorList>
    </citation>
    <scope>NUCLEOTIDE SEQUENCE [LARGE SCALE GENOMIC DNA]</scope>
    <source>
        <strain evidence="13 14">NBRC 106135</strain>
    </source>
</reference>
<sequence length="633" mass="72600">MAKGSIRVQTENIFPIIKKFLYSDHEIFVRELVSNAVDASQKLKTLSSIGEAKGDIGDLRIEVELDPKEKTLSIIDRGVGMTQEEVDKYLNQVAFSGAEEFLKKYKGQNEENIIGKFGLGFYSAFMVSERVEVYTKSFRDEPATYWSCDGSPEFELYSIEKPDRGTKIVLHINEESKEFLDADRVKAILTKFCRFLPVPIYFIDKSAKAEDKDKEEKEEKPINNTTPAWTKKPSDLSKEDYENFYRELYPFGETPLFWIHLNVDYPFNLTGILYFPKIKQSYEIQKDKIQLYSNQVFVTDEVKDIVPEFLMLLHGVIDSPDIPLNVSRSYLQGDPNVKKINAHITKKVADKLEEIFKNERPSFEEKWESLGLFVKYGMMTDDKFLDKANKFLIMEDAAEQEGKKKFYTLDEYKMEAETLQKNKDGKVVILYTTDPIQQDAYIQAAQRKGYKVIKMETLVDAAFINQMETKWENVQFTRVDADITENLIDKNEEQSSVLSKEEEEKLKGLFGIQIPELHVTVEVKGLSTDAPPVVATRPEFMRRMKDMGAMGGGMASWYANMPDEVTLTVNGNHKIYQGLLKEDDTQLQEKQVKNLADLALLSQGLLKGNALTSFINRSVELMQGEKDLVVEAQ</sequence>
<keyword evidence="4 11" id="KW-0067">ATP-binding</keyword>
<comment type="similarity">
    <text evidence="1">Belongs to the heat shock protein 90 family.</text>
</comment>
<feature type="binding site" evidence="11">
    <location>
        <position position="31"/>
    </location>
    <ligand>
        <name>ATP</name>
        <dbReference type="ChEBI" id="CHEBI:30616"/>
    </ligand>
</feature>
<dbReference type="Gene3D" id="3.30.565.10">
    <property type="entry name" value="Histidine kinase-like ATPase, C-terminal domain"/>
    <property type="match status" value="1"/>
</dbReference>
<dbReference type="NCBIfam" id="NF003555">
    <property type="entry name" value="PRK05218.1"/>
    <property type="match status" value="1"/>
</dbReference>
<dbReference type="RefSeq" id="WP_147204527.1">
    <property type="nucleotide sequence ID" value="NZ_BJYT01000010.1"/>
</dbReference>
<dbReference type="OrthoDB" id="9802640at2"/>
<dbReference type="CDD" id="cd16927">
    <property type="entry name" value="HATPase_Hsp90-like"/>
    <property type="match status" value="1"/>
</dbReference>
<evidence type="ECO:0000256" key="12">
    <source>
        <dbReference type="SAM" id="MobiDB-lite"/>
    </source>
</evidence>
<dbReference type="PIRSF" id="PIRSF002583">
    <property type="entry name" value="Hsp90"/>
    <property type="match status" value="1"/>
</dbReference>
<feature type="binding site" evidence="11">
    <location>
        <position position="81"/>
    </location>
    <ligand>
        <name>ATP</name>
        <dbReference type="ChEBI" id="CHEBI:30616"/>
    </ligand>
</feature>